<keyword evidence="2" id="KW-1185">Reference proteome</keyword>
<organism evidence="1 2">
    <name type="scientific">Orchesella cincta</name>
    <name type="common">Springtail</name>
    <name type="synonym">Podura cincta</name>
    <dbReference type="NCBI Taxonomy" id="48709"/>
    <lineage>
        <taxon>Eukaryota</taxon>
        <taxon>Metazoa</taxon>
        <taxon>Ecdysozoa</taxon>
        <taxon>Arthropoda</taxon>
        <taxon>Hexapoda</taxon>
        <taxon>Collembola</taxon>
        <taxon>Entomobryomorpha</taxon>
        <taxon>Entomobryoidea</taxon>
        <taxon>Orchesellidae</taxon>
        <taxon>Orchesellinae</taxon>
        <taxon>Orchesella</taxon>
    </lineage>
</organism>
<gene>
    <name evidence="1" type="ORF">Ocin01_05649</name>
</gene>
<dbReference type="EMBL" id="LJIJ01000175">
    <property type="protein sequence ID" value="ODN01029.1"/>
    <property type="molecule type" value="Genomic_DNA"/>
</dbReference>
<protein>
    <submittedName>
        <fullName evidence="1">Uncharacterized protein</fullName>
    </submittedName>
</protein>
<reference evidence="1 2" key="1">
    <citation type="journal article" date="2016" name="Genome Biol. Evol.">
        <title>Gene Family Evolution Reflects Adaptation to Soil Environmental Stressors in the Genome of the Collembolan Orchesella cincta.</title>
        <authorList>
            <person name="Faddeeva-Vakhrusheva A."/>
            <person name="Derks M.F."/>
            <person name="Anvar S.Y."/>
            <person name="Agamennone V."/>
            <person name="Suring W."/>
            <person name="Smit S."/>
            <person name="van Straalen N.M."/>
            <person name="Roelofs D."/>
        </authorList>
    </citation>
    <scope>NUCLEOTIDE SEQUENCE [LARGE SCALE GENOMIC DNA]</scope>
    <source>
        <tissue evidence="1">Mixed pool</tissue>
    </source>
</reference>
<sequence length="180" mass="19830">MVPWQIEATKSTSIKSITEKSKEKLVTSLTCHVCHSESSADCFNFTESGENFEGFPQTCDSGDTMCVVKKFAFTSTYGNGTTSPMKTFSIKRNCSKKCEDGCVVMGERTRLYVCSQCCSTPLCNVGSGSSSVHLIDNSFQYFHLTSVADKHIFAGTLRNICHLVELIALISFQLLLCKLN</sequence>
<dbReference type="STRING" id="48709.A0A1D2N6Y3"/>
<dbReference type="OrthoDB" id="6415465at2759"/>
<accession>A0A1D2N6Y3</accession>
<dbReference type="InterPro" id="IPR045860">
    <property type="entry name" value="Snake_toxin-like_sf"/>
</dbReference>
<dbReference type="CDD" id="cd00117">
    <property type="entry name" value="TFP"/>
    <property type="match status" value="1"/>
</dbReference>
<comment type="caution">
    <text evidence="1">The sequence shown here is derived from an EMBL/GenBank/DDBJ whole genome shotgun (WGS) entry which is preliminary data.</text>
</comment>
<dbReference type="Proteomes" id="UP000094527">
    <property type="component" value="Unassembled WGS sequence"/>
</dbReference>
<name>A0A1D2N6Y3_ORCCI</name>
<dbReference type="AlphaFoldDB" id="A0A1D2N6Y3"/>
<proteinExistence type="predicted"/>
<dbReference type="SUPFAM" id="SSF57302">
    <property type="entry name" value="Snake toxin-like"/>
    <property type="match status" value="1"/>
</dbReference>
<evidence type="ECO:0000313" key="2">
    <source>
        <dbReference type="Proteomes" id="UP000094527"/>
    </source>
</evidence>
<evidence type="ECO:0000313" key="1">
    <source>
        <dbReference type="EMBL" id="ODN01029.1"/>
    </source>
</evidence>